<evidence type="ECO:0000256" key="2">
    <source>
        <dbReference type="ARBA" id="ARBA00022645"/>
    </source>
</evidence>
<keyword evidence="2 7" id="KW-0121">Carboxypeptidase</keyword>
<evidence type="ECO:0000256" key="5">
    <source>
        <dbReference type="ARBA" id="ARBA00022801"/>
    </source>
</evidence>
<comment type="similarity">
    <text evidence="1 7">Belongs to the peptidase S10 family.</text>
</comment>
<dbReference type="Gene3D" id="3.40.50.1820">
    <property type="entry name" value="alpha/beta hydrolase"/>
    <property type="match status" value="1"/>
</dbReference>
<keyword evidence="3 7" id="KW-0645">Protease</keyword>
<reference evidence="8" key="1">
    <citation type="journal article" date="2023" name="Nat. Commun.">
        <title>Diploid and tetraploid genomes of Acorus and the evolution of monocots.</title>
        <authorList>
            <person name="Ma L."/>
            <person name="Liu K.W."/>
            <person name="Li Z."/>
            <person name="Hsiao Y.Y."/>
            <person name="Qi Y."/>
            <person name="Fu T."/>
            <person name="Tang G.D."/>
            <person name="Zhang D."/>
            <person name="Sun W.H."/>
            <person name="Liu D.K."/>
            <person name="Li Y."/>
            <person name="Chen G.Z."/>
            <person name="Liu X.D."/>
            <person name="Liao X.Y."/>
            <person name="Jiang Y.T."/>
            <person name="Yu X."/>
            <person name="Hao Y."/>
            <person name="Huang J."/>
            <person name="Zhao X.W."/>
            <person name="Ke S."/>
            <person name="Chen Y.Y."/>
            <person name="Wu W.L."/>
            <person name="Hsu J.L."/>
            <person name="Lin Y.F."/>
            <person name="Huang M.D."/>
            <person name="Li C.Y."/>
            <person name="Huang L."/>
            <person name="Wang Z.W."/>
            <person name="Zhao X."/>
            <person name="Zhong W.Y."/>
            <person name="Peng D.H."/>
            <person name="Ahmad S."/>
            <person name="Lan S."/>
            <person name="Zhang J.S."/>
            <person name="Tsai W.C."/>
            <person name="Van de Peer Y."/>
            <person name="Liu Z.J."/>
        </authorList>
    </citation>
    <scope>NUCLEOTIDE SEQUENCE</scope>
    <source>
        <strain evidence="8">CP</strain>
    </source>
</reference>
<dbReference type="PRINTS" id="PR00724">
    <property type="entry name" value="CRBOXYPTASEC"/>
</dbReference>
<dbReference type="GO" id="GO:0004185">
    <property type="term" value="F:serine-type carboxypeptidase activity"/>
    <property type="evidence" value="ECO:0007669"/>
    <property type="project" value="UniProtKB-UniRule"/>
</dbReference>
<keyword evidence="6" id="KW-0325">Glycoprotein</keyword>
<dbReference type="InterPro" id="IPR018202">
    <property type="entry name" value="Ser_caboxypep_ser_AS"/>
</dbReference>
<organism evidence="8 9">
    <name type="scientific">Acorus calamus</name>
    <name type="common">Sweet flag</name>
    <dbReference type="NCBI Taxonomy" id="4465"/>
    <lineage>
        <taxon>Eukaryota</taxon>
        <taxon>Viridiplantae</taxon>
        <taxon>Streptophyta</taxon>
        <taxon>Embryophyta</taxon>
        <taxon>Tracheophyta</taxon>
        <taxon>Spermatophyta</taxon>
        <taxon>Magnoliopsida</taxon>
        <taxon>Liliopsida</taxon>
        <taxon>Acoraceae</taxon>
        <taxon>Acorus</taxon>
    </lineage>
</organism>
<dbReference type="PROSITE" id="PS00131">
    <property type="entry name" value="CARBOXYPEPT_SER_SER"/>
    <property type="match status" value="1"/>
</dbReference>
<dbReference type="InterPro" id="IPR029058">
    <property type="entry name" value="AB_hydrolase_fold"/>
</dbReference>
<keyword evidence="5 7" id="KW-0378">Hydrolase</keyword>
<evidence type="ECO:0000313" key="8">
    <source>
        <dbReference type="EMBL" id="KAK1298247.1"/>
    </source>
</evidence>
<evidence type="ECO:0000256" key="3">
    <source>
        <dbReference type="ARBA" id="ARBA00022670"/>
    </source>
</evidence>
<evidence type="ECO:0000256" key="7">
    <source>
        <dbReference type="RuleBase" id="RU361156"/>
    </source>
</evidence>
<name>A0AAV9DBC9_ACOCL</name>
<dbReference type="Pfam" id="PF00450">
    <property type="entry name" value="Peptidase_S10"/>
    <property type="match status" value="1"/>
</dbReference>
<keyword evidence="9" id="KW-1185">Reference proteome</keyword>
<evidence type="ECO:0000256" key="4">
    <source>
        <dbReference type="ARBA" id="ARBA00022729"/>
    </source>
</evidence>
<keyword evidence="4" id="KW-0732">Signal</keyword>
<gene>
    <name evidence="8" type="primary">SCPL51</name>
    <name evidence="8" type="ORF">QJS10_CPB14g01451</name>
</gene>
<dbReference type="InterPro" id="IPR001563">
    <property type="entry name" value="Peptidase_S10"/>
</dbReference>
<protein>
    <recommendedName>
        <fullName evidence="7">Carboxypeptidase</fullName>
        <ecNumber evidence="7">3.4.16.-</ecNumber>
    </recommendedName>
</protein>
<sequence length="154" mass="16781">MDHILVEGVNGLKVMTSNDDILLKRTSGVGQGNFEEIGQLDTDLKPRNLTWFQKADLLFVDNPVGTGYSFVENEKLLESTNEEAATDLTTLLKDLFNGNTNLQKRPLYLIGESYGGRFAVTLGLSIVDLVQNGELKIKLGGTSVPASIFSSLCV</sequence>
<dbReference type="EC" id="3.4.16.-" evidence="7"/>
<dbReference type="PANTHER" id="PTHR11802:SF3">
    <property type="entry name" value="RETINOID-INDUCIBLE SERINE CARBOXYPEPTIDASE"/>
    <property type="match status" value="1"/>
</dbReference>
<dbReference type="GO" id="GO:0006508">
    <property type="term" value="P:proteolysis"/>
    <property type="evidence" value="ECO:0007669"/>
    <property type="project" value="UniProtKB-KW"/>
</dbReference>
<proteinExistence type="inferred from homology"/>
<reference evidence="8" key="2">
    <citation type="submission" date="2023-06" db="EMBL/GenBank/DDBJ databases">
        <authorList>
            <person name="Ma L."/>
            <person name="Liu K.-W."/>
            <person name="Li Z."/>
            <person name="Hsiao Y.-Y."/>
            <person name="Qi Y."/>
            <person name="Fu T."/>
            <person name="Tang G."/>
            <person name="Zhang D."/>
            <person name="Sun W.-H."/>
            <person name="Liu D.-K."/>
            <person name="Li Y."/>
            <person name="Chen G.-Z."/>
            <person name="Liu X.-D."/>
            <person name="Liao X.-Y."/>
            <person name="Jiang Y.-T."/>
            <person name="Yu X."/>
            <person name="Hao Y."/>
            <person name="Huang J."/>
            <person name="Zhao X.-W."/>
            <person name="Ke S."/>
            <person name="Chen Y.-Y."/>
            <person name="Wu W.-L."/>
            <person name="Hsu J.-L."/>
            <person name="Lin Y.-F."/>
            <person name="Huang M.-D."/>
            <person name="Li C.-Y."/>
            <person name="Huang L."/>
            <person name="Wang Z.-W."/>
            <person name="Zhao X."/>
            <person name="Zhong W.-Y."/>
            <person name="Peng D.-H."/>
            <person name="Ahmad S."/>
            <person name="Lan S."/>
            <person name="Zhang J.-S."/>
            <person name="Tsai W.-C."/>
            <person name="Van De Peer Y."/>
            <person name="Liu Z.-J."/>
        </authorList>
    </citation>
    <scope>NUCLEOTIDE SEQUENCE</scope>
    <source>
        <strain evidence="8">CP</strain>
        <tissue evidence="8">Leaves</tissue>
    </source>
</reference>
<dbReference type="SUPFAM" id="SSF53474">
    <property type="entry name" value="alpha/beta-Hydrolases"/>
    <property type="match status" value="1"/>
</dbReference>
<evidence type="ECO:0000256" key="1">
    <source>
        <dbReference type="ARBA" id="ARBA00009431"/>
    </source>
</evidence>
<evidence type="ECO:0000256" key="6">
    <source>
        <dbReference type="ARBA" id="ARBA00023180"/>
    </source>
</evidence>
<evidence type="ECO:0000313" key="9">
    <source>
        <dbReference type="Proteomes" id="UP001180020"/>
    </source>
</evidence>
<dbReference type="PANTHER" id="PTHR11802">
    <property type="entry name" value="SERINE PROTEASE FAMILY S10 SERINE CARBOXYPEPTIDASE"/>
    <property type="match status" value="1"/>
</dbReference>
<accession>A0AAV9DBC9</accession>
<dbReference type="EMBL" id="JAUJYO010000014">
    <property type="protein sequence ID" value="KAK1298247.1"/>
    <property type="molecule type" value="Genomic_DNA"/>
</dbReference>
<dbReference type="Proteomes" id="UP001180020">
    <property type="component" value="Unassembled WGS sequence"/>
</dbReference>
<comment type="caution">
    <text evidence="8">The sequence shown here is derived from an EMBL/GenBank/DDBJ whole genome shotgun (WGS) entry which is preliminary data.</text>
</comment>
<dbReference type="AlphaFoldDB" id="A0AAV9DBC9"/>